<accession>A0A8J3ECT0</accession>
<dbReference type="RefSeq" id="WP_188900807.1">
    <property type="nucleotide sequence ID" value="NZ_BMKS01000007.1"/>
</dbReference>
<dbReference type="Gene3D" id="3.40.190.150">
    <property type="entry name" value="Bordetella uptake gene, domain 1"/>
    <property type="match status" value="1"/>
</dbReference>
<dbReference type="PANTHER" id="PTHR42928">
    <property type="entry name" value="TRICARBOXYLATE-BINDING PROTEIN"/>
    <property type="match status" value="1"/>
</dbReference>
<sequence>MPIRRRLLLATAALPPAAARRAAAQGAAQPGSDWPNRPVTVVVPWPPGGSTDVMVRILVQRLSADLGQPVVVDNRPGATGTVGHAWVARQRPDGYTLLAGTNSTYAIAPHLYASLPYDNDRAFTPITQLATNPQMLCVHPSLPVNTFAEFLAYARARPGELTFGTSGLGGTSHLATELLMSMAGIEMLHVPYRGGGPAAQAILAGETKVTFVDAITALPFLRAGQLRALGVSTALRTPLAPEVPTLAEAGLPGYQSSTDFGLFAPAGLPAPLLRRIHAAVVAALRSQEVTEKLLQQGMTPVGSAPEEFAAYLRREGEKWGEIIRARNIRAP</sequence>
<dbReference type="EMBL" id="BMKS01000007">
    <property type="protein sequence ID" value="GGG36656.1"/>
    <property type="molecule type" value="Genomic_DNA"/>
</dbReference>
<reference evidence="3 4" key="1">
    <citation type="journal article" date="2014" name="Int. J. Syst. Evol. Microbiol.">
        <title>Complete genome sequence of Corynebacterium casei LMG S-19264T (=DSM 44701T), isolated from a smear-ripened cheese.</title>
        <authorList>
            <consortium name="US DOE Joint Genome Institute (JGI-PGF)"/>
            <person name="Walter F."/>
            <person name="Albersmeier A."/>
            <person name="Kalinowski J."/>
            <person name="Ruckert C."/>
        </authorList>
    </citation>
    <scope>NUCLEOTIDE SEQUENCE [LARGE SCALE GENOMIC DNA]</scope>
    <source>
        <strain evidence="3 4">CGMCC 1.16330</strain>
    </source>
</reference>
<evidence type="ECO:0000313" key="3">
    <source>
        <dbReference type="EMBL" id="GGG36656.1"/>
    </source>
</evidence>
<dbReference type="Pfam" id="PF03401">
    <property type="entry name" value="TctC"/>
    <property type="match status" value="1"/>
</dbReference>
<name>A0A8J3ECT0_9PROT</name>
<comment type="caution">
    <text evidence="3">The sequence shown here is derived from an EMBL/GenBank/DDBJ whole genome shotgun (WGS) entry which is preliminary data.</text>
</comment>
<dbReference type="PANTHER" id="PTHR42928:SF5">
    <property type="entry name" value="BLR1237 PROTEIN"/>
    <property type="match status" value="1"/>
</dbReference>
<gene>
    <name evidence="3" type="ORF">GCM10010964_25670</name>
</gene>
<dbReference type="Gene3D" id="3.40.190.10">
    <property type="entry name" value="Periplasmic binding protein-like II"/>
    <property type="match status" value="1"/>
</dbReference>
<feature type="chain" id="PRO_5035324600" evidence="2">
    <location>
        <begin position="23"/>
        <end position="331"/>
    </location>
</feature>
<feature type="signal peptide" evidence="2">
    <location>
        <begin position="1"/>
        <end position="22"/>
    </location>
</feature>
<dbReference type="SUPFAM" id="SSF53850">
    <property type="entry name" value="Periplasmic binding protein-like II"/>
    <property type="match status" value="1"/>
</dbReference>
<proteinExistence type="inferred from homology"/>
<comment type="similarity">
    <text evidence="1">Belongs to the UPF0065 (bug) family.</text>
</comment>
<evidence type="ECO:0000256" key="2">
    <source>
        <dbReference type="SAM" id="SignalP"/>
    </source>
</evidence>
<dbReference type="InterPro" id="IPR042100">
    <property type="entry name" value="Bug_dom1"/>
</dbReference>
<evidence type="ECO:0000313" key="4">
    <source>
        <dbReference type="Proteomes" id="UP000597507"/>
    </source>
</evidence>
<organism evidence="3 4">
    <name type="scientific">Caldovatus sediminis</name>
    <dbReference type="NCBI Taxonomy" id="2041189"/>
    <lineage>
        <taxon>Bacteria</taxon>
        <taxon>Pseudomonadati</taxon>
        <taxon>Pseudomonadota</taxon>
        <taxon>Alphaproteobacteria</taxon>
        <taxon>Acetobacterales</taxon>
        <taxon>Roseomonadaceae</taxon>
        <taxon>Caldovatus</taxon>
    </lineage>
</organism>
<dbReference type="Proteomes" id="UP000597507">
    <property type="component" value="Unassembled WGS sequence"/>
</dbReference>
<evidence type="ECO:0000256" key="1">
    <source>
        <dbReference type="ARBA" id="ARBA00006987"/>
    </source>
</evidence>
<dbReference type="PIRSF" id="PIRSF017082">
    <property type="entry name" value="YflP"/>
    <property type="match status" value="1"/>
</dbReference>
<keyword evidence="2" id="KW-0732">Signal</keyword>
<dbReference type="InterPro" id="IPR005064">
    <property type="entry name" value="BUG"/>
</dbReference>
<keyword evidence="4" id="KW-1185">Reference proteome</keyword>
<dbReference type="AlphaFoldDB" id="A0A8J3ECT0"/>
<protein>
    <submittedName>
        <fullName evidence="3">MFS transporter</fullName>
    </submittedName>
</protein>
<dbReference type="CDD" id="cd13578">
    <property type="entry name" value="PBP2_Bug27"/>
    <property type="match status" value="1"/>
</dbReference>